<dbReference type="AlphaFoldDB" id="A0A382HDI7"/>
<dbReference type="PROSITE" id="PS51085">
    <property type="entry name" value="2FE2S_FER_2"/>
    <property type="match status" value="1"/>
</dbReference>
<dbReference type="InterPro" id="IPR017927">
    <property type="entry name" value="FAD-bd_FR_type"/>
</dbReference>
<dbReference type="InterPro" id="IPR017938">
    <property type="entry name" value="Riboflavin_synthase-like_b-brl"/>
</dbReference>
<dbReference type="SUPFAM" id="SSF63380">
    <property type="entry name" value="Riboflavin synthase domain-like"/>
    <property type="match status" value="1"/>
</dbReference>
<sequence>MYSIVIDGRDESFPCSADDSLLRGGLRAGLGLPYECSTGSCGTCKFDLLDGETENLWPDSPGLSERDLRKDRRLACQNRPLGDCTIKMRIDPAAIPQILPRQNLVRFVESRELTHDMREFRFEAESKAEFLPGQYALFTLPGVTGLRAYSMANLSNDTGAWNFHIKNMPGGAGSHALFDGVVAPGQMVEMDGPYGLAFLRE</sequence>
<evidence type="ECO:0000259" key="2">
    <source>
        <dbReference type="PROSITE" id="PS51384"/>
    </source>
</evidence>
<name>A0A382HDI7_9ZZZZ</name>
<dbReference type="CDD" id="cd00207">
    <property type="entry name" value="fer2"/>
    <property type="match status" value="1"/>
</dbReference>
<dbReference type="SUPFAM" id="SSF54292">
    <property type="entry name" value="2Fe-2S ferredoxin-like"/>
    <property type="match status" value="1"/>
</dbReference>
<dbReference type="GO" id="GO:0051537">
    <property type="term" value="F:2 iron, 2 sulfur cluster binding"/>
    <property type="evidence" value="ECO:0007669"/>
    <property type="project" value="InterPro"/>
</dbReference>
<dbReference type="InterPro" id="IPR006058">
    <property type="entry name" value="2Fe2S_fd_BS"/>
</dbReference>
<reference evidence="3" key="1">
    <citation type="submission" date="2018-05" db="EMBL/GenBank/DDBJ databases">
        <authorList>
            <person name="Lanie J.A."/>
            <person name="Ng W.-L."/>
            <person name="Kazmierczak K.M."/>
            <person name="Andrzejewski T.M."/>
            <person name="Davidsen T.M."/>
            <person name="Wayne K.J."/>
            <person name="Tettelin H."/>
            <person name="Glass J.I."/>
            <person name="Rusch D."/>
            <person name="Podicherti R."/>
            <person name="Tsui H.-C.T."/>
            <person name="Winkler M.E."/>
        </authorList>
    </citation>
    <scope>NUCLEOTIDE SEQUENCE</scope>
</reference>
<dbReference type="InterPro" id="IPR050415">
    <property type="entry name" value="MRET"/>
</dbReference>
<dbReference type="PROSITE" id="PS51384">
    <property type="entry name" value="FAD_FR"/>
    <property type="match status" value="1"/>
</dbReference>
<dbReference type="InterPro" id="IPR012675">
    <property type="entry name" value="Beta-grasp_dom_sf"/>
</dbReference>
<evidence type="ECO:0000313" key="3">
    <source>
        <dbReference type="EMBL" id="SVB85346.1"/>
    </source>
</evidence>
<feature type="domain" description="FAD-binding FR-type" evidence="2">
    <location>
        <begin position="100"/>
        <end position="200"/>
    </location>
</feature>
<gene>
    <name evidence="3" type="ORF">METZ01_LOCUS238200</name>
</gene>
<feature type="non-terminal residue" evidence="3">
    <location>
        <position position="201"/>
    </location>
</feature>
<feature type="domain" description="2Fe-2S ferredoxin-type" evidence="1">
    <location>
        <begin position="1"/>
        <end position="92"/>
    </location>
</feature>
<dbReference type="InterPro" id="IPR001041">
    <property type="entry name" value="2Fe-2S_ferredoxin-type"/>
</dbReference>
<dbReference type="Gene3D" id="3.10.20.30">
    <property type="match status" value="1"/>
</dbReference>
<dbReference type="InterPro" id="IPR008333">
    <property type="entry name" value="Cbr1-like_FAD-bd_dom"/>
</dbReference>
<dbReference type="Pfam" id="PF00970">
    <property type="entry name" value="FAD_binding_6"/>
    <property type="match status" value="1"/>
</dbReference>
<dbReference type="Pfam" id="PF00111">
    <property type="entry name" value="Fer2"/>
    <property type="match status" value="1"/>
</dbReference>
<proteinExistence type="predicted"/>
<dbReference type="GO" id="GO:0016491">
    <property type="term" value="F:oxidoreductase activity"/>
    <property type="evidence" value="ECO:0007669"/>
    <property type="project" value="InterPro"/>
</dbReference>
<dbReference type="PRINTS" id="PR00410">
    <property type="entry name" value="PHEHYDRXLASE"/>
</dbReference>
<evidence type="ECO:0008006" key="4">
    <source>
        <dbReference type="Google" id="ProtNLM"/>
    </source>
</evidence>
<dbReference type="PROSITE" id="PS00197">
    <property type="entry name" value="2FE2S_FER_1"/>
    <property type="match status" value="1"/>
</dbReference>
<evidence type="ECO:0000259" key="1">
    <source>
        <dbReference type="PROSITE" id="PS51085"/>
    </source>
</evidence>
<dbReference type="PANTHER" id="PTHR47354">
    <property type="entry name" value="NADH OXIDOREDUCTASE HCR"/>
    <property type="match status" value="1"/>
</dbReference>
<dbReference type="Gene3D" id="2.40.30.10">
    <property type="entry name" value="Translation factors"/>
    <property type="match status" value="1"/>
</dbReference>
<protein>
    <recommendedName>
        <fullName evidence="4">2Fe-2S ferredoxin-type domain-containing protein</fullName>
    </recommendedName>
</protein>
<dbReference type="PANTHER" id="PTHR47354:SF5">
    <property type="entry name" value="PROTEIN RFBI"/>
    <property type="match status" value="1"/>
</dbReference>
<dbReference type="InterPro" id="IPR036010">
    <property type="entry name" value="2Fe-2S_ferredoxin-like_sf"/>
</dbReference>
<dbReference type="EMBL" id="UINC01060635">
    <property type="protein sequence ID" value="SVB85346.1"/>
    <property type="molecule type" value="Genomic_DNA"/>
</dbReference>
<organism evidence="3">
    <name type="scientific">marine metagenome</name>
    <dbReference type="NCBI Taxonomy" id="408172"/>
    <lineage>
        <taxon>unclassified sequences</taxon>
        <taxon>metagenomes</taxon>
        <taxon>ecological metagenomes</taxon>
    </lineage>
</organism>
<accession>A0A382HDI7</accession>